<evidence type="ECO:0000313" key="2">
    <source>
        <dbReference type="EMBL" id="KAK8848903.1"/>
    </source>
</evidence>
<feature type="compositionally biased region" description="Polar residues" evidence="1">
    <location>
        <begin position="989"/>
        <end position="1003"/>
    </location>
</feature>
<protein>
    <submittedName>
        <fullName evidence="2">Pfs domain containing protein</fullName>
    </submittedName>
</protein>
<keyword evidence="3" id="KW-1185">Reference proteome</keyword>
<evidence type="ECO:0000256" key="1">
    <source>
        <dbReference type="SAM" id="MobiDB-lite"/>
    </source>
</evidence>
<reference evidence="2 3" key="1">
    <citation type="journal article" date="2024" name="IMA Fungus">
        <title>Apiospora arundinis, a panoply of carbohydrate-active enzymes and secondary metabolites.</title>
        <authorList>
            <person name="Sorensen T."/>
            <person name="Petersen C."/>
            <person name="Muurmann A.T."/>
            <person name="Christiansen J.V."/>
            <person name="Brundto M.L."/>
            <person name="Overgaard C.K."/>
            <person name="Boysen A.T."/>
            <person name="Wollenberg R.D."/>
            <person name="Larsen T.O."/>
            <person name="Sorensen J.L."/>
            <person name="Nielsen K.L."/>
            <person name="Sondergaard T.E."/>
        </authorList>
    </citation>
    <scope>NUCLEOTIDE SEQUENCE [LARGE SCALE GENOMIC DNA]</scope>
    <source>
        <strain evidence="2 3">AAU 773</strain>
    </source>
</reference>
<feature type="region of interest" description="Disordered" evidence="1">
    <location>
        <begin position="989"/>
        <end position="1089"/>
    </location>
</feature>
<sequence>MCRLVIFVGSCIKCGGYFTWDDLTQELPCLEAKNTGIFGYCLRGAFTDQHQSDQECDACACAKDQDEGFSELNTTTYSVTGSTSGKKSQSLADNDYLGSPISGCFTGDSLALSSSDPRLADHMRYLVDHLSSELMAKHLDEAVVLHLGSVMPKLLRAFALGLGQDASSSLHRDVMVFIHKSDKLIATRFEEQNIERSNELSGEEPGAHPNMALDRWLGFSDEDGYEELPAVHHGGSSDPSIAEDEFRILEMEQYVNVVFQHRTYRWLVAQLQREILLSRANPDTLDTIRDEILRLAPLNGHITRRKAPVSVCVTYMVQWDIMKFFRGQEYKIPNHKAISGAVILTGSYIDAQAVTCFDYMSQTWPLTGPRTLELVQQLVQTPGETIQFEVSEPCILELTANMRYGALEVQVVGLADFVAEIGEQLSWMGAALQLSPSETQITECTPKTSLSKSSGDGPSDIHCKISFEAASYPKASGSTKGQCWHRLFSRPVVANGFPIPRRPRPNTGLEMSLPLIAALSRARYVNSFRSKTVLKGFSTMLVPTGISEGVVYWHMMTSKHIDQRISYLDCDVEVADVLKSEVASARHILGWCEEAIVDIGTHTANYKVHRSQLPRAKTNCALEKIEVTGGQFITGTAGFVLGRREKPACITRHGYFRKLQWIASKYIVFWDDEEKRGWLVNGASALLHLLRAHLASCQETFGSEFLMKPGDLVVDGNGGTMDAMGALRTLTNKENRALGLYMDKTEVSSSKKGNGNSGISVTENYYCLQDEVEQIYNTLEILIDYQAEVESRSGLKIDFRPRQYLDGWDFRDIVADGDPMYPRVATLGYFGKGWVDLIRSLRAITIFGKGFGELIRPRPLLSSSGNQDGCPWATLPRGSYYLAACMSDIRGIVERHDGDTAVNPVQICDDLLWPVKPSTFQSCPCGAGKSNLGVGRHCEPVQALLPPSFRSKLKSKPPVSLKERGAIIFGKSRSIGWFYGDYGDPVKESNTSESIGDNGSGSLSMRDDSSTQLSPSNCSTASNPRSILAVPSSGRMASTASSPLSSTSAQSKISKGGPKLGTPTELYAGVKRDIQSSLSTAAKRMKRTG</sequence>
<proteinExistence type="predicted"/>
<accession>A0ABR2HL88</accession>
<organism evidence="2 3">
    <name type="scientific">Apiospora arundinis</name>
    <dbReference type="NCBI Taxonomy" id="335852"/>
    <lineage>
        <taxon>Eukaryota</taxon>
        <taxon>Fungi</taxon>
        <taxon>Dikarya</taxon>
        <taxon>Ascomycota</taxon>
        <taxon>Pezizomycotina</taxon>
        <taxon>Sordariomycetes</taxon>
        <taxon>Xylariomycetidae</taxon>
        <taxon>Amphisphaeriales</taxon>
        <taxon>Apiosporaceae</taxon>
        <taxon>Apiospora</taxon>
    </lineage>
</organism>
<feature type="compositionally biased region" description="Polar residues" evidence="1">
    <location>
        <begin position="1010"/>
        <end position="1025"/>
    </location>
</feature>
<gene>
    <name evidence="2" type="ORF">PGQ11_015383</name>
</gene>
<comment type="caution">
    <text evidence="2">The sequence shown here is derived from an EMBL/GenBank/DDBJ whole genome shotgun (WGS) entry which is preliminary data.</text>
</comment>
<dbReference type="Proteomes" id="UP001390339">
    <property type="component" value="Unassembled WGS sequence"/>
</dbReference>
<evidence type="ECO:0000313" key="3">
    <source>
        <dbReference type="Proteomes" id="UP001390339"/>
    </source>
</evidence>
<dbReference type="EMBL" id="JAPCWZ010000010">
    <property type="protein sequence ID" value="KAK8848903.1"/>
    <property type="molecule type" value="Genomic_DNA"/>
</dbReference>
<name>A0ABR2HL88_9PEZI</name>
<feature type="compositionally biased region" description="Low complexity" evidence="1">
    <location>
        <begin position="1037"/>
        <end position="1051"/>
    </location>
</feature>